<organism evidence="1 2">
    <name type="scientific">Coprothermobacter proteolyticus (strain ATCC 35245 / DSM 5265 / OCM 4 / BT)</name>
    <dbReference type="NCBI Taxonomy" id="309798"/>
    <lineage>
        <taxon>Bacteria</taxon>
        <taxon>Pseudomonadati</taxon>
        <taxon>Coprothermobacterota</taxon>
        <taxon>Coprothermobacteria</taxon>
        <taxon>Coprothermobacterales</taxon>
        <taxon>Coprothermobacteraceae</taxon>
        <taxon>Coprothermobacter</taxon>
    </lineage>
</organism>
<reference evidence="2" key="1">
    <citation type="submission" date="2008-08" db="EMBL/GenBank/DDBJ databases">
        <title>The complete genome sequence of Coprothermobacter proteolyticus strain ATCC 5245 / DSM 5265 / BT.</title>
        <authorList>
            <person name="Dodson R.J."/>
            <person name="Durkin A.S."/>
            <person name="Wu M."/>
            <person name="Eisen J."/>
            <person name="Sutton G."/>
        </authorList>
    </citation>
    <scope>NUCLEOTIDE SEQUENCE [LARGE SCALE GENOMIC DNA]</scope>
    <source>
        <strain evidence="2">ATCC 35245 / DSM 5265 / OCM 4 / BT</strain>
    </source>
</reference>
<dbReference type="EMBL" id="CP001145">
    <property type="protein sequence ID" value="ACI17213.1"/>
    <property type="molecule type" value="Genomic_DNA"/>
</dbReference>
<keyword evidence="2" id="KW-1185">Reference proteome</keyword>
<dbReference type="Proteomes" id="UP000001732">
    <property type="component" value="Chromosome"/>
</dbReference>
<gene>
    <name evidence="1" type="ordered locus">COPRO5265_1516</name>
</gene>
<name>B5Y694_COPPD</name>
<dbReference type="AlphaFoldDB" id="B5Y694"/>
<evidence type="ECO:0000313" key="2">
    <source>
        <dbReference type="Proteomes" id="UP000001732"/>
    </source>
</evidence>
<evidence type="ECO:0000313" key="1">
    <source>
        <dbReference type="EMBL" id="ACI17213.1"/>
    </source>
</evidence>
<reference evidence="1 2" key="2">
    <citation type="journal article" date="2014" name="Genome Announc.">
        <title>Complete Genome Sequence of Coprothermobacter proteolyticus DSM 5265.</title>
        <authorList>
            <person name="Alexiev A."/>
            <person name="Coil D.A."/>
            <person name="Badger J.H."/>
            <person name="Enticknap J."/>
            <person name="Ward N."/>
            <person name="Robb F.T."/>
            <person name="Eisen J.A."/>
        </authorList>
    </citation>
    <scope>NUCLEOTIDE SEQUENCE [LARGE SCALE GENOMIC DNA]</scope>
    <source>
        <strain evidence="2">ATCC 35245 / DSM 5265 / OCM 4 / BT</strain>
    </source>
</reference>
<protein>
    <submittedName>
        <fullName evidence="1">Uncharacterized protein</fullName>
    </submittedName>
</protein>
<accession>B5Y694</accession>
<sequence length="40" mass="4407">MEPAKATLLLAPFALQYCYVVVLDWFGSGHSHPTVLQVGF</sequence>
<proteinExistence type="predicted"/>